<organism evidence="2 3">
    <name type="scientific">Mucor plumbeus</name>
    <dbReference type="NCBI Taxonomy" id="97098"/>
    <lineage>
        <taxon>Eukaryota</taxon>
        <taxon>Fungi</taxon>
        <taxon>Fungi incertae sedis</taxon>
        <taxon>Mucoromycota</taxon>
        <taxon>Mucoromycotina</taxon>
        <taxon>Mucoromycetes</taxon>
        <taxon>Mucorales</taxon>
        <taxon>Mucorineae</taxon>
        <taxon>Mucoraceae</taxon>
        <taxon>Mucor</taxon>
    </lineage>
</organism>
<feature type="transmembrane region" description="Helical" evidence="1">
    <location>
        <begin position="72"/>
        <end position="92"/>
    </location>
</feature>
<keyword evidence="1" id="KW-1133">Transmembrane helix</keyword>
<comment type="caution">
    <text evidence="2">The sequence shown here is derived from an EMBL/GenBank/DDBJ whole genome shotgun (WGS) entry which is preliminary data.</text>
</comment>
<dbReference type="AlphaFoldDB" id="A0A8H7UYD6"/>
<accession>A0A8H7UYD6</accession>
<evidence type="ECO:0000313" key="3">
    <source>
        <dbReference type="Proteomes" id="UP000650833"/>
    </source>
</evidence>
<feature type="transmembrane region" description="Helical" evidence="1">
    <location>
        <begin position="171"/>
        <end position="192"/>
    </location>
</feature>
<protein>
    <submittedName>
        <fullName evidence="2">Uncharacterized protein</fullName>
    </submittedName>
</protein>
<dbReference type="OrthoDB" id="2269660at2759"/>
<feature type="transmembrane region" description="Helical" evidence="1">
    <location>
        <begin position="40"/>
        <end position="66"/>
    </location>
</feature>
<reference evidence="2" key="1">
    <citation type="submission" date="2020-12" db="EMBL/GenBank/DDBJ databases">
        <title>Metabolic potential, ecology and presence of endohyphal bacteria is reflected in genomic diversity of Mucoromycotina.</title>
        <authorList>
            <person name="Muszewska A."/>
            <person name="Okrasinska A."/>
            <person name="Steczkiewicz K."/>
            <person name="Drgas O."/>
            <person name="Orlowska M."/>
            <person name="Perlinska-Lenart U."/>
            <person name="Aleksandrzak-Piekarczyk T."/>
            <person name="Szatraj K."/>
            <person name="Zielenkiewicz U."/>
            <person name="Pilsyk S."/>
            <person name="Malc E."/>
            <person name="Mieczkowski P."/>
            <person name="Kruszewska J.S."/>
            <person name="Biernat P."/>
            <person name="Pawlowska J."/>
        </authorList>
    </citation>
    <scope>NUCLEOTIDE SEQUENCE</scope>
    <source>
        <strain evidence="2">CBS 226.32</strain>
    </source>
</reference>
<keyword evidence="1" id="KW-0472">Membrane</keyword>
<keyword evidence="3" id="KW-1185">Reference proteome</keyword>
<feature type="transmembrane region" description="Helical" evidence="1">
    <location>
        <begin position="237"/>
        <end position="255"/>
    </location>
</feature>
<dbReference type="EMBL" id="JAEPRC010000465">
    <property type="protein sequence ID" value="KAG2196643.1"/>
    <property type="molecule type" value="Genomic_DNA"/>
</dbReference>
<feature type="transmembrane region" description="Helical" evidence="1">
    <location>
        <begin position="6"/>
        <end position="28"/>
    </location>
</feature>
<evidence type="ECO:0000256" key="1">
    <source>
        <dbReference type="SAM" id="Phobius"/>
    </source>
</evidence>
<name>A0A8H7UYD6_9FUNG</name>
<feature type="transmembrane region" description="Helical" evidence="1">
    <location>
        <begin position="104"/>
        <end position="122"/>
    </location>
</feature>
<gene>
    <name evidence="2" type="ORF">INT46_002351</name>
</gene>
<sequence>MEFNKTFFHYILPKIYNTSILSTSLLIYSRKKNQHDTGLIILGITFGLFIQSLLTCFHTPLASYLIHYQFEMHLVFSIVLFLCTTILGFDMVKRQQKQKKSTTITRLAIMLAPIMFLLNQGIDINLYLIRNTRLTFNAATCTFLTSVLVCILFSIVFYAAACCFPTRIQQCTYSITLYFTGAIALANIFGYIELIQHPVILKSLVDTLRQSQKTSIGVIRRLFNATMGVKDTETTNWIGTGYSLYWFCVSFSLIYKVHHYQK</sequence>
<dbReference type="Proteomes" id="UP000650833">
    <property type="component" value="Unassembled WGS sequence"/>
</dbReference>
<proteinExistence type="predicted"/>
<keyword evidence="1" id="KW-0812">Transmembrane</keyword>
<evidence type="ECO:0000313" key="2">
    <source>
        <dbReference type="EMBL" id="KAG2196643.1"/>
    </source>
</evidence>
<feature type="transmembrane region" description="Helical" evidence="1">
    <location>
        <begin position="134"/>
        <end position="159"/>
    </location>
</feature>